<dbReference type="VEuPathDB" id="TriTrypDB:ECC02_005622"/>
<dbReference type="VEuPathDB" id="TriTrypDB:TCSYLVIO_007249"/>
<evidence type="ECO:0000313" key="2">
    <source>
        <dbReference type="EMBL" id="PWV03791.1"/>
    </source>
</evidence>
<evidence type="ECO:0000313" key="3">
    <source>
        <dbReference type="Proteomes" id="UP000246078"/>
    </source>
</evidence>
<proteinExistence type="predicted"/>
<dbReference type="VEuPathDB" id="TriTrypDB:Tc_MARK_5965"/>
<dbReference type="VEuPathDB" id="TriTrypDB:TCDM_01061"/>
<gene>
    <name evidence="2" type="ORF">C3747_169g38</name>
</gene>
<dbReference type="VEuPathDB" id="TriTrypDB:TcG_06991"/>
<sequence>MDDRTLQCTLEVHSGDGECTRRTFTVKHLPRTLREVVELLKAQDLRLQRGDFEFSVICGESSSPQQLLADGDVNNLFSSFASERLLFKVTLQERVGGLVSSMLADDSLVHLRIYHRGNDLVTEKRFIPPRRGVREALVIAVRDAIQQPPPASVGMQLYAIVGDMCDQTVLKDEDAINTFLRSCMATRSVCRLTYQFDNEGVINEADASIQTKNLDVNNAQMPPSDPIQANSATPQMPKRNDGDGALCETPSRAEDESNALCETEPGGMPREHRAVRRMSLMRSAKHRAVRGMNPMRSAKHRAVRGMNPMRSAKHRAVRRMSLMRSAKHRAVRGIQCALRNTEPCGDDPMVCEEPCGG</sequence>
<organism evidence="2 3">
    <name type="scientific">Trypanosoma cruzi</name>
    <dbReference type="NCBI Taxonomy" id="5693"/>
    <lineage>
        <taxon>Eukaryota</taxon>
        <taxon>Discoba</taxon>
        <taxon>Euglenozoa</taxon>
        <taxon>Kinetoplastea</taxon>
        <taxon>Metakinetoplastina</taxon>
        <taxon>Trypanosomatida</taxon>
        <taxon>Trypanosomatidae</taxon>
        <taxon>Trypanosoma</taxon>
        <taxon>Schizotrypanum</taxon>
    </lineage>
</organism>
<dbReference type="Proteomes" id="UP000246078">
    <property type="component" value="Unassembled WGS sequence"/>
</dbReference>
<feature type="region of interest" description="Disordered" evidence="1">
    <location>
        <begin position="216"/>
        <end position="272"/>
    </location>
</feature>
<reference evidence="2 3" key="1">
    <citation type="journal article" date="2018" name="Microb. Genom.">
        <title>Expanding an expanded genome: long-read sequencing of Trypanosoma cruzi.</title>
        <authorList>
            <person name="Berna L."/>
            <person name="Rodriguez M."/>
            <person name="Chiribao M.L."/>
            <person name="Parodi-Talice A."/>
            <person name="Pita S."/>
            <person name="Rijo G."/>
            <person name="Alvarez-Valin F."/>
            <person name="Robello C."/>
        </authorList>
    </citation>
    <scope>NUCLEOTIDE SEQUENCE [LARGE SCALE GENOMIC DNA]</scope>
    <source>
        <strain evidence="2 3">TCC</strain>
    </source>
</reference>
<dbReference type="VEuPathDB" id="TriTrypDB:TcCLB.506891.10"/>
<dbReference type="VEuPathDB" id="TriTrypDB:TcCLB.505999.140"/>
<dbReference type="AlphaFoldDB" id="A0A2V2W5I3"/>
<comment type="caution">
    <text evidence="2">The sequence shown here is derived from an EMBL/GenBank/DDBJ whole genome shotgun (WGS) entry which is preliminary data.</text>
</comment>
<dbReference type="VEuPathDB" id="TriTrypDB:TcBrA4_0068800"/>
<dbReference type="VEuPathDB" id="TriTrypDB:TcYC6_0016080"/>
<dbReference type="EMBL" id="PRFC01000169">
    <property type="protein sequence ID" value="PWV03791.1"/>
    <property type="molecule type" value="Genomic_DNA"/>
</dbReference>
<name>A0A2V2W5I3_TRYCR</name>
<dbReference type="VEuPathDB" id="TriTrypDB:TcCL_ESM04098"/>
<dbReference type="VEuPathDB" id="TriTrypDB:C3747_169g38"/>
<accession>A0A2V2W5I3</accession>
<dbReference type="VEuPathDB" id="TriTrypDB:BCY84_01599"/>
<feature type="compositionally biased region" description="Polar residues" evidence="1">
    <location>
        <begin position="216"/>
        <end position="234"/>
    </location>
</feature>
<dbReference type="VEuPathDB" id="TriTrypDB:C4B63_22g305"/>
<evidence type="ECO:0000256" key="1">
    <source>
        <dbReference type="SAM" id="MobiDB-lite"/>
    </source>
</evidence>
<protein>
    <submittedName>
        <fullName evidence="2">Metal-binding domain-containing protein</fullName>
    </submittedName>
</protein>